<proteinExistence type="predicted"/>
<comment type="caution">
    <text evidence="3">The sequence shown here is derived from an EMBL/GenBank/DDBJ whole genome shotgun (WGS) entry which is preliminary data.</text>
</comment>
<feature type="domain" description="DUF2147" evidence="2">
    <location>
        <begin position="35"/>
        <end position="152"/>
    </location>
</feature>
<dbReference type="PANTHER" id="PTHR36919:SF2">
    <property type="entry name" value="BLL6627 PROTEIN"/>
    <property type="match status" value="1"/>
</dbReference>
<dbReference type="RefSeq" id="WP_194104989.1">
    <property type="nucleotide sequence ID" value="NZ_JADFFM010000001.1"/>
</dbReference>
<dbReference type="Pfam" id="PF09917">
    <property type="entry name" value="DUF2147"/>
    <property type="match status" value="1"/>
</dbReference>
<evidence type="ECO:0000259" key="2">
    <source>
        <dbReference type="Pfam" id="PF09917"/>
    </source>
</evidence>
<dbReference type="Gene3D" id="2.40.128.520">
    <property type="match status" value="1"/>
</dbReference>
<evidence type="ECO:0000256" key="1">
    <source>
        <dbReference type="SAM" id="SignalP"/>
    </source>
</evidence>
<dbReference type="Proteomes" id="UP000632774">
    <property type="component" value="Unassembled WGS sequence"/>
</dbReference>
<name>A0ABR9XDW6_9SPHI</name>
<keyword evidence="4" id="KW-1185">Reference proteome</keyword>
<feature type="chain" id="PRO_5047288872" evidence="1">
    <location>
        <begin position="25"/>
        <end position="154"/>
    </location>
</feature>
<protein>
    <submittedName>
        <fullName evidence="3">DUF2147 domain-containing protein</fullName>
    </submittedName>
</protein>
<feature type="signal peptide" evidence="1">
    <location>
        <begin position="1"/>
        <end position="24"/>
    </location>
</feature>
<gene>
    <name evidence="3" type="ORF">IRJ18_04405</name>
</gene>
<organism evidence="3 4">
    <name type="scientific">Mucilaginibacter boryungensis</name>
    <dbReference type="NCBI Taxonomy" id="768480"/>
    <lineage>
        <taxon>Bacteria</taxon>
        <taxon>Pseudomonadati</taxon>
        <taxon>Bacteroidota</taxon>
        <taxon>Sphingobacteriia</taxon>
        <taxon>Sphingobacteriales</taxon>
        <taxon>Sphingobacteriaceae</taxon>
        <taxon>Mucilaginibacter</taxon>
    </lineage>
</organism>
<sequence length="154" mass="18158">MPRKFFPRILFLLAIITIGLAAKAQSLSPTEQILGRWMVQEKNLLVEVYRDGNDYKAKIIWFKTDDQSKRMDEWTDKHNPDPAQRDRKILGMNVVKDLEYDPKTHSWEHGKVYDAKNGKYWDASAYLTRDGLLKVTGYWHFKFIGRTMTFKKVS</sequence>
<accession>A0ABR9XDW6</accession>
<reference evidence="3 4" key="1">
    <citation type="submission" date="2020-10" db="EMBL/GenBank/DDBJ databases">
        <title>Mucilaginibacter mali sp. nov., isolated from rhizosphere soil of apple orchard.</title>
        <authorList>
            <person name="Lee J.-S."/>
            <person name="Kim H.S."/>
            <person name="Kim J.-S."/>
        </authorList>
    </citation>
    <scope>NUCLEOTIDE SEQUENCE [LARGE SCALE GENOMIC DNA]</scope>
    <source>
        <strain evidence="3 4">KCTC 23157</strain>
    </source>
</reference>
<dbReference type="PANTHER" id="PTHR36919">
    <property type="entry name" value="BLR1215 PROTEIN"/>
    <property type="match status" value="1"/>
</dbReference>
<evidence type="ECO:0000313" key="3">
    <source>
        <dbReference type="EMBL" id="MBE9665592.1"/>
    </source>
</evidence>
<dbReference type="EMBL" id="JADFFM010000001">
    <property type="protein sequence ID" value="MBE9665592.1"/>
    <property type="molecule type" value="Genomic_DNA"/>
</dbReference>
<keyword evidence="1" id="KW-0732">Signal</keyword>
<evidence type="ECO:0000313" key="4">
    <source>
        <dbReference type="Proteomes" id="UP000632774"/>
    </source>
</evidence>
<dbReference type="InterPro" id="IPR019223">
    <property type="entry name" value="DUF2147"/>
</dbReference>